<evidence type="ECO:0000256" key="5">
    <source>
        <dbReference type="ARBA" id="ARBA00023004"/>
    </source>
</evidence>
<evidence type="ECO:0000256" key="6">
    <source>
        <dbReference type="ARBA" id="ARBA00023014"/>
    </source>
</evidence>
<evidence type="ECO:0000313" key="10">
    <source>
        <dbReference type="Proteomes" id="UP001631949"/>
    </source>
</evidence>
<dbReference type="PIRSF" id="PIRSF004762">
    <property type="entry name" value="CHP00423"/>
    <property type="match status" value="1"/>
</dbReference>
<dbReference type="RefSeq" id="WP_408978098.1">
    <property type="nucleotide sequence ID" value="NZ_JBJUVG010000020.1"/>
</dbReference>
<dbReference type="Gene3D" id="3.20.20.70">
    <property type="entry name" value="Aldolase class I"/>
    <property type="match status" value="1"/>
</dbReference>
<keyword evidence="6" id="KW-0411">Iron-sulfur</keyword>
<comment type="cofactor">
    <cofactor evidence="1">
        <name>[4Fe-4S] cluster</name>
        <dbReference type="ChEBI" id="CHEBI:49883"/>
    </cofactor>
</comment>
<evidence type="ECO:0000259" key="8">
    <source>
        <dbReference type="PROSITE" id="PS51918"/>
    </source>
</evidence>
<dbReference type="InterPro" id="IPR010722">
    <property type="entry name" value="BATS_dom"/>
</dbReference>
<organism evidence="9 10">
    <name type="scientific">Peptococcus simiae</name>
    <dbReference type="NCBI Taxonomy" id="1643805"/>
    <lineage>
        <taxon>Bacteria</taxon>
        <taxon>Bacillati</taxon>
        <taxon>Bacillota</taxon>
        <taxon>Clostridia</taxon>
        <taxon>Eubacteriales</taxon>
        <taxon>Peptococcaceae</taxon>
        <taxon>Peptococcus</taxon>
    </lineage>
</organism>
<reference evidence="9 10" key="1">
    <citation type="journal article" date="2016" name="Int. J. Syst. Evol. Microbiol.">
        <title>Peptococcus simiae sp. nov., isolated from rhesus macaque faeces and emended description of the genus Peptococcus.</title>
        <authorList>
            <person name="Shkoporov A.N."/>
            <person name="Efimov B.A."/>
            <person name="Kondova I."/>
            <person name="Ouwerling B."/>
            <person name="Chaplin A.V."/>
            <person name="Shcherbakova V.A."/>
            <person name="Langermans J.A.M."/>
        </authorList>
    </citation>
    <scope>NUCLEOTIDE SEQUENCE [LARGE SCALE GENOMIC DNA]</scope>
    <source>
        <strain evidence="9 10">M108</strain>
    </source>
</reference>
<protein>
    <submittedName>
        <fullName evidence="9">[FeFe] hydrogenase H-cluster radical SAM maturase HydE</fullName>
    </submittedName>
</protein>
<dbReference type="PROSITE" id="PS51918">
    <property type="entry name" value="RADICAL_SAM"/>
    <property type="match status" value="1"/>
</dbReference>
<dbReference type="InterPro" id="IPR034422">
    <property type="entry name" value="HydE/PylB-like"/>
</dbReference>
<dbReference type="SMART" id="SM00876">
    <property type="entry name" value="BATS"/>
    <property type="match status" value="1"/>
</dbReference>
<evidence type="ECO:0000256" key="2">
    <source>
        <dbReference type="ARBA" id="ARBA00022485"/>
    </source>
</evidence>
<evidence type="ECO:0000256" key="4">
    <source>
        <dbReference type="ARBA" id="ARBA00022723"/>
    </source>
</evidence>
<feature type="domain" description="Radical SAM core" evidence="8">
    <location>
        <begin position="53"/>
        <end position="275"/>
    </location>
</feature>
<evidence type="ECO:0000313" key="9">
    <source>
        <dbReference type="EMBL" id="MFM9414493.1"/>
    </source>
</evidence>
<dbReference type="PANTHER" id="PTHR43726">
    <property type="entry name" value="3-METHYLORNITHINE SYNTHASE"/>
    <property type="match status" value="1"/>
</dbReference>
<evidence type="ECO:0000256" key="3">
    <source>
        <dbReference type="ARBA" id="ARBA00022691"/>
    </source>
</evidence>
<keyword evidence="4" id="KW-0479">Metal-binding</keyword>
<name>A0ABW9H0Y6_9FIRM</name>
<dbReference type="SFLD" id="SFLDS00029">
    <property type="entry name" value="Radical_SAM"/>
    <property type="match status" value="1"/>
</dbReference>
<comment type="caution">
    <text evidence="9">The sequence shown here is derived from an EMBL/GenBank/DDBJ whole genome shotgun (WGS) entry which is preliminary data.</text>
</comment>
<dbReference type="PANTHER" id="PTHR43726:SF1">
    <property type="entry name" value="BIOTIN SYNTHASE"/>
    <property type="match status" value="1"/>
</dbReference>
<dbReference type="InterPro" id="IPR006638">
    <property type="entry name" value="Elp3/MiaA/NifB-like_rSAM"/>
</dbReference>
<sequence>MGPREAACLERLVRAGRLSAEDWAVLLAARTQPAFLEALAPLAQARAQATYGKTVYIRGLIELTNICQNNCYYCGIRRDNREVSRYRLSEDQVLEACEAGYQAGFRTFVLQGGEDPYWTDNRLVPFIQAIRHRFPDCVLTLSLGERSRESYARLYAAGARRYLLRHETADPAHYSRLHPDEMSLARRLEALADLQALGFQAGCGMMVGSPGQGTSQLVQDFLFIQDFQPQMVGLGPFIPHHATPFADQPAGGVTETLVILALVRLLLPKVLLPATTALATLDPRGHLAGIAAGCNVIMPNLSPPSVRKDYSLYDGKRSSGTEAAENVQALAAELATVGYRIAVQAGNHPDF</sequence>
<keyword evidence="5" id="KW-0408">Iron</keyword>
<dbReference type="SFLD" id="SFLDG01280">
    <property type="entry name" value="HydE/PylB-like"/>
    <property type="match status" value="1"/>
</dbReference>
<dbReference type="EMBL" id="JBJUVG010000020">
    <property type="protein sequence ID" value="MFM9414493.1"/>
    <property type="molecule type" value="Genomic_DNA"/>
</dbReference>
<dbReference type="InterPro" id="IPR024021">
    <property type="entry name" value="FeFe-hyd_HydE_rSAM"/>
</dbReference>
<dbReference type="SUPFAM" id="SSF102114">
    <property type="entry name" value="Radical SAM enzymes"/>
    <property type="match status" value="1"/>
</dbReference>
<dbReference type="NCBIfam" id="TIGR03956">
    <property type="entry name" value="rSAM_HydE"/>
    <property type="match status" value="1"/>
</dbReference>
<dbReference type="SFLD" id="SFLDF00348">
    <property type="entry name" value="FeFe_hydrogenase_maturase_(Hyd"/>
    <property type="match status" value="1"/>
</dbReference>
<accession>A0ABW9H0Y6</accession>
<keyword evidence="3" id="KW-0949">S-adenosyl-L-methionine</keyword>
<evidence type="ECO:0000256" key="1">
    <source>
        <dbReference type="ARBA" id="ARBA00001966"/>
    </source>
</evidence>
<keyword evidence="10" id="KW-1185">Reference proteome</keyword>
<dbReference type="SFLD" id="SFLDG01060">
    <property type="entry name" value="BATS_domain_containing"/>
    <property type="match status" value="1"/>
</dbReference>
<dbReference type="CDD" id="cd01335">
    <property type="entry name" value="Radical_SAM"/>
    <property type="match status" value="1"/>
</dbReference>
<keyword evidence="2" id="KW-0004">4Fe-4S</keyword>
<comment type="cofactor">
    <cofactor evidence="7">
        <name>[2Fe-2S] cluster</name>
        <dbReference type="ChEBI" id="CHEBI:190135"/>
    </cofactor>
</comment>
<gene>
    <name evidence="9" type="primary">hydE</name>
    <name evidence="9" type="ORF">ACKQTC_08950</name>
</gene>
<dbReference type="Pfam" id="PF04055">
    <property type="entry name" value="Radical_SAM"/>
    <property type="match status" value="1"/>
</dbReference>
<dbReference type="InterPro" id="IPR013785">
    <property type="entry name" value="Aldolase_TIM"/>
</dbReference>
<dbReference type="Proteomes" id="UP001631949">
    <property type="component" value="Unassembled WGS sequence"/>
</dbReference>
<dbReference type="InterPro" id="IPR058240">
    <property type="entry name" value="rSAM_sf"/>
</dbReference>
<dbReference type="InterPro" id="IPR007197">
    <property type="entry name" value="rSAM"/>
</dbReference>
<evidence type="ECO:0000256" key="7">
    <source>
        <dbReference type="ARBA" id="ARBA00034078"/>
    </source>
</evidence>
<proteinExistence type="predicted"/>
<dbReference type="SMART" id="SM00729">
    <property type="entry name" value="Elp3"/>
    <property type="match status" value="1"/>
</dbReference>